<dbReference type="Pfam" id="PF13246">
    <property type="entry name" value="Cation_ATPase"/>
    <property type="match status" value="1"/>
</dbReference>
<dbReference type="EMBL" id="MUBK01000004">
    <property type="protein sequence ID" value="OTA21134.1"/>
    <property type="molecule type" value="Genomic_DNA"/>
</dbReference>
<keyword evidence="2" id="KW-1185">Reference proteome</keyword>
<dbReference type="Proteomes" id="UP000194204">
    <property type="component" value="Unassembled WGS sequence"/>
</dbReference>
<dbReference type="RefSeq" id="WP_086111637.1">
    <property type="nucleotide sequence ID" value="NZ_CAWNHF010000145.1"/>
</dbReference>
<gene>
    <name evidence="1" type="ORF">Xbed_00780</name>
</gene>
<comment type="caution">
    <text evidence="1">The sequence shown here is derived from an EMBL/GenBank/DDBJ whole genome shotgun (WGS) entry which is preliminary data.</text>
</comment>
<reference evidence="1 2" key="1">
    <citation type="submission" date="2017-01" db="EMBL/GenBank/DDBJ databases">
        <title>Deconstructing symbiosis and pathogenesis requirements using a combined genomic-metabolomic approach.</title>
        <authorList>
            <person name="Tobias N.J."/>
            <person name="Wolff H."/>
            <person name="Djahanschiri B."/>
            <person name="Ebersberger I."/>
            <person name="Bode H.B."/>
        </authorList>
    </citation>
    <scope>NUCLEOTIDE SEQUENCE [LARGE SCALE GENOMIC DNA]</scope>
    <source>
        <strain evidence="1 2">DSM 4764</strain>
    </source>
</reference>
<dbReference type="InterPro" id="IPR023299">
    <property type="entry name" value="ATPase_P-typ_cyto_dom_N"/>
</dbReference>
<evidence type="ECO:0000313" key="1">
    <source>
        <dbReference type="EMBL" id="OTA21134.1"/>
    </source>
</evidence>
<dbReference type="SUPFAM" id="SSF81660">
    <property type="entry name" value="Metal cation-transporting ATPase, ATP-binding domain N"/>
    <property type="match status" value="1"/>
</dbReference>
<sequence length="149" mass="17211">MGQAIFRYESGNSGINFLRSYRKIDELLFGFVDCNVLIFVHNLYENHQLSCKYAVEEMLSVCSHIRIKEKIIPLTEESCNNLIERVSDYNEQGFRVLILAERELSTGEVKQWLSVVERKKMTPQGLLTFFNPSKESTAMAIVVLRKNSI</sequence>
<proteinExistence type="predicted"/>
<evidence type="ECO:0000313" key="2">
    <source>
        <dbReference type="Proteomes" id="UP000194204"/>
    </source>
</evidence>
<dbReference type="AlphaFoldDB" id="A0A1Y2SQ79"/>
<dbReference type="OrthoDB" id="9814270at2"/>
<organism evidence="1 2">
    <name type="scientific">Xenorhabdus beddingii</name>
    <dbReference type="NCBI Taxonomy" id="40578"/>
    <lineage>
        <taxon>Bacteria</taxon>
        <taxon>Pseudomonadati</taxon>
        <taxon>Pseudomonadota</taxon>
        <taxon>Gammaproteobacteria</taxon>
        <taxon>Enterobacterales</taxon>
        <taxon>Morganellaceae</taxon>
        <taxon>Xenorhabdus</taxon>
    </lineage>
</organism>
<dbReference type="STRING" id="40578.Xbed_00780"/>
<accession>A0A1Y2SQ79</accession>
<name>A0A1Y2SQ79_9GAMM</name>
<protein>
    <submittedName>
        <fullName evidence="1">Uncharacterized protein</fullName>
    </submittedName>
</protein>
<dbReference type="GO" id="GO:0000166">
    <property type="term" value="F:nucleotide binding"/>
    <property type="evidence" value="ECO:0007669"/>
    <property type="project" value="InterPro"/>
</dbReference>
<dbReference type="Gene3D" id="3.40.1110.10">
    <property type="entry name" value="Calcium-transporting ATPase, cytoplasmic domain N"/>
    <property type="match status" value="1"/>
</dbReference>